<dbReference type="AlphaFoldDB" id="A0A1F8EGM3"/>
<evidence type="ECO:0000313" key="3">
    <source>
        <dbReference type="Proteomes" id="UP000177117"/>
    </source>
</evidence>
<dbReference type="InterPro" id="IPR006626">
    <property type="entry name" value="PbH1"/>
</dbReference>
<organism evidence="2 3">
    <name type="scientific">Candidatus Yanofskybacteria bacterium RIFCSPHIGHO2_01_FULL_41_53</name>
    <dbReference type="NCBI Taxonomy" id="1802663"/>
    <lineage>
        <taxon>Bacteria</taxon>
        <taxon>Candidatus Yanofskyibacteriota</taxon>
    </lineage>
</organism>
<dbReference type="SUPFAM" id="SSF53474">
    <property type="entry name" value="alpha/beta-Hydrolases"/>
    <property type="match status" value="1"/>
</dbReference>
<evidence type="ECO:0000259" key="1">
    <source>
        <dbReference type="Pfam" id="PF13229"/>
    </source>
</evidence>
<dbReference type="GO" id="GO:0006629">
    <property type="term" value="P:lipid metabolic process"/>
    <property type="evidence" value="ECO:0007669"/>
    <property type="project" value="InterPro"/>
</dbReference>
<dbReference type="InterPro" id="IPR012334">
    <property type="entry name" value="Pectin_lyas_fold"/>
</dbReference>
<dbReference type="Pfam" id="PF02450">
    <property type="entry name" value="LCAT"/>
    <property type="match status" value="1"/>
</dbReference>
<gene>
    <name evidence="2" type="ORF">A2650_01095</name>
</gene>
<evidence type="ECO:0000313" key="2">
    <source>
        <dbReference type="EMBL" id="OGM99990.1"/>
    </source>
</evidence>
<dbReference type="SMART" id="SM00710">
    <property type="entry name" value="PbH1"/>
    <property type="match status" value="4"/>
</dbReference>
<sequence>MRYLIVAFFVFVLAVILVAIPQSASARTDVFGSIISNTTWQAGEVYVVNGNVTVSPGVALTIESGAVVKFNFEASMTIVGSVTANGTSGNEIYFTSIRDDSVGGDTNGDGALSSPMTRDWAQIWVAPGADVGLDHSVVRFSGVWPQYTSIYQTGGTLNLTNSTMEFNITGLKIAGGNTVIENNIFKDNSYGLDVFGPGGLVLNDNLFVDNVNHAAIISFDYNRYFVSSGNVASGNGKNGMIVSGSVGNNQVWPDQMPYIISNNGLDVWGTLDISPGAKIKFDGPYPYLFIRGTLNANGSNDNDIYFTSIKDDSVGGDTNGDGALTSPMAGDWGQIFTGLNSVLNLNHAVVRYGGRSWPYYTNIAMLGGNLNMSNSITSFSSSYGLRVYDGSAIIIDSQIINNTYGIVKEGGSVSVSNSSIYGNVQYGIYNGTFGEINAENNWWGDASGPYNFWNNDDGAGDKVSTFIDFDPWLTSPPVFNDPDPVLTKEPVIIVPGILGSRLNRVSDGEEVWPNSTELLKPGTDSYLDQLKLDNLGNDIIDIDSTGILGREFMIFPFYENLIEKFEGLGYTEDTDLIVFDYDWRKDISFLATELKSLIDSKSSISPTGKVSIVAHSMGGLLTKEYLRQNTTDLSQINNVVIAGAPQLGAIKAFKLLNFGDNLEIGILNKDRAKEISQNMPSVYQLLPSREYIEQSGGYLEDNRDDGGGVLNYDQTKSFMLSDPYLSDYRNTLMLNSSEEFHDNLDHLNINGPRITNLVGCSVDTLAGIKIFDNKKADIVLKKGDGTVPLVSANQTLSNSGQTNYYAAKGFDHFNLVSKAQALDLIGAVATDGVIPSLSDISSSESICYFNPKKLFIFSTHSPVNLRIYDSQGNYTGLDENGDVNDGILESDFMQIGENNFVLAPEGEGYRIAIDAYDTGSFDFKIRTLLGEGEEDSALYFNVPISNPNLSAEVLFDGDLNNILLKIDRNGDGDFDDVLTPNFVVLRLGQPSIQNVLENIEGAYRLGWIEDKAKEYLAKTLNHVDKLMKKDESKDDEINEILGSLIGKLGDYLRRGLINKEAYDIIREDIGLIKQLNV</sequence>
<dbReference type="GO" id="GO:0008374">
    <property type="term" value="F:O-acyltransferase activity"/>
    <property type="evidence" value="ECO:0007669"/>
    <property type="project" value="InterPro"/>
</dbReference>
<dbReference type="InterPro" id="IPR003386">
    <property type="entry name" value="LACT/PDAT_acylTrfase"/>
</dbReference>
<dbReference type="Gene3D" id="3.40.50.1820">
    <property type="entry name" value="alpha/beta hydrolase"/>
    <property type="match status" value="1"/>
</dbReference>
<dbReference type="EMBL" id="MGJD01000031">
    <property type="protein sequence ID" value="OGM99990.1"/>
    <property type="molecule type" value="Genomic_DNA"/>
</dbReference>
<name>A0A1F8EGM3_9BACT</name>
<proteinExistence type="predicted"/>
<dbReference type="Pfam" id="PF13229">
    <property type="entry name" value="Beta_helix"/>
    <property type="match status" value="1"/>
</dbReference>
<feature type="domain" description="Right handed beta helix" evidence="1">
    <location>
        <begin position="145"/>
        <end position="251"/>
    </location>
</feature>
<reference evidence="2 3" key="1">
    <citation type="journal article" date="2016" name="Nat. Commun.">
        <title>Thousands of microbial genomes shed light on interconnected biogeochemical processes in an aquifer system.</title>
        <authorList>
            <person name="Anantharaman K."/>
            <person name="Brown C.T."/>
            <person name="Hug L.A."/>
            <person name="Sharon I."/>
            <person name="Castelle C.J."/>
            <person name="Probst A.J."/>
            <person name="Thomas B.C."/>
            <person name="Singh A."/>
            <person name="Wilkins M.J."/>
            <person name="Karaoz U."/>
            <person name="Brodie E.L."/>
            <person name="Williams K.H."/>
            <person name="Hubbard S.S."/>
            <person name="Banfield J.F."/>
        </authorList>
    </citation>
    <scope>NUCLEOTIDE SEQUENCE [LARGE SCALE GENOMIC DNA]</scope>
</reference>
<comment type="caution">
    <text evidence="2">The sequence shown here is derived from an EMBL/GenBank/DDBJ whole genome shotgun (WGS) entry which is preliminary data.</text>
</comment>
<dbReference type="InterPro" id="IPR029058">
    <property type="entry name" value="AB_hydrolase_fold"/>
</dbReference>
<dbReference type="Proteomes" id="UP000177117">
    <property type="component" value="Unassembled WGS sequence"/>
</dbReference>
<protein>
    <recommendedName>
        <fullName evidence="1">Right handed beta helix domain-containing protein</fullName>
    </recommendedName>
</protein>
<dbReference type="InterPro" id="IPR039448">
    <property type="entry name" value="Beta_helix"/>
</dbReference>
<dbReference type="Gene3D" id="2.160.20.10">
    <property type="entry name" value="Single-stranded right-handed beta-helix, Pectin lyase-like"/>
    <property type="match status" value="1"/>
</dbReference>
<accession>A0A1F8EGM3</accession>
<dbReference type="PANTHER" id="PTHR11440">
    <property type="entry name" value="LECITHIN-CHOLESTEROL ACYLTRANSFERASE-RELATED"/>
    <property type="match status" value="1"/>
</dbReference>